<accession>A0A1J1HTU3</accession>
<dbReference type="Proteomes" id="UP000183832">
    <property type="component" value="Unassembled WGS sequence"/>
</dbReference>
<dbReference type="EMBL" id="CVRI01000020">
    <property type="protein sequence ID" value="CRK90978.1"/>
    <property type="molecule type" value="Genomic_DNA"/>
</dbReference>
<proteinExistence type="predicted"/>
<gene>
    <name evidence="1" type="ORF">CLUMA_CG004667</name>
</gene>
<name>A0A1J1HTU3_9DIPT</name>
<keyword evidence="2" id="KW-1185">Reference proteome</keyword>
<sequence>MVSLPPTFALCGRITNTAFFALRGSTAKKWVRKTFFAVKYQYQRKTCPSMFTLRLKNKNKIRKSTKINYSVSAGFCPMNRDNKIKEKQKTSPENSHFKLISG</sequence>
<evidence type="ECO:0000313" key="1">
    <source>
        <dbReference type="EMBL" id="CRK90978.1"/>
    </source>
</evidence>
<protein>
    <submittedName>
        <fullName evidence="1">CLUMA_CG004667, isoform A</fullName>
    </submittedName>
</protein>
<dbReference type="AlphaFoldDB" id="A0A1J1HTU3"/>
<reference evidence="1 2" key="1">
    <citation type="submission" date="2015-04" db="EMBL/GenBank/DDBJ databases">
        <authorList>
            <person name="Syromyatnikov M.Y."/>
            <person name="Popov V.N."/>
        </authorList>
    </citation>
    <scope>NUCLEOTIDE SEQUENCE [LARGE SCALE GENOMIC DNA]</scope>
</reference>
<evidence type="ECO:0000313" key="2">
    <source>
        <dbReference type="Proteomes" id="UP000183832"/>
    </source>
</evidence>
<organism evidence="1 2">
    <name type="scientific">Clunio marinus</name>
    <dbReference type="NCBI Taxonomy" id="568069"/>
    <lineage>
        <taxon>Eukaryota</taxon>
        <taxon>Metazoa</taxon>
        <taxon>Ecdysozoa</taxon>
        <taxon>Arthropoda</taxon>
        <taxon>Hexapoda</taxon>
        <taxon>Insecta</taxon>
        <taxon>Pterygota</taxon>
        <taxon>Neoptera</taxon>
        <taxon>Endopterygota</taxon>
        <taxon>Diptera</taxon>
        <taxon>Nematocera</taxon>
        <taxon>Chironomoidea</taxon>
        <taxon>Chironomidae</taxon>
        <taxon>Clunio</taxon>
    </lineage>
</organism>